<accession>A0A495DU29</accession>
<proteinExistence type="predicted"/>
<dbReference type="GO" id="GO:0046872">
    <property type="term" value="F:metal ion binding"/>
    <property type="evidence" value="ECO:0007669"/>
    <property type="project" value="UniProtKB-KW"/>
</dbReference>
<protein>
    <submittedName>
        <fullName evidence="7">Cbb3-type cytochrome c oxidase subunit III</fullName>
    </submittedName>
</protein>
<dbReference type="AlphaFoldDB" id="A0A495DU29"/>
<feature type="chain" id="PRO_5019799212" evidence="5">
    <location>
        <begin position="20"/>
        <end position="133"/>
    </location>
</feature>
<dbReference type="PROSITE" id="PS51007">
    <property type="entry name" value="CYTC"/>
    <property type="match status" value="1"/>
</dbReference>
<name>A0A495DU29_9FLAO</name>
<evidence type="ECO:0000256" key="5">
    <source>
        <dbReference type="SAM" id="SignalP"/>
    </source>
</evidence>
<dbReference type="EMBL" id="RBIQ01000012">
    <property type="protein sequence ID" value="RKR07143.1"/>
    <property type="molecule type" value="Genomic_DNA"/>
</dbReference>
<dbReference type="RefSeq" id="WP_211333230.1">
    <property type="nucleotide sequence ID" value="NZ_RBIQ01000012.1"/>
</dbReference>
<evidence type="ECO:0000259" key="6">
    <source>
        <dbReference type="PROSITE" id="PS51007"/>
    </source>
</evidence>
<keyword evidence="8" id="KW-1185">Reference proteome</keyword>
<dbReference type="SUPFAM" id="SSF46626">
    <property type="entry name" value="Cytochrome c"/>
    <property type="match status" value="1"/>
</dbReference>
<gene>
    <name evidence="7" type="ORF">CLV91_3128</name>
</gene>
<dbReference type="Pfam" id="PF00034">
    <property type="entry name" value="Cytochrom_C"/>
    <property type="match status" value="1"/>
</dbReference>
<evidence type="ECO:0000256" key="2">
    <source>
        <dbReference type="ARBA" id="ARBA00022723"/>
    </source>
</evidence>
<dbReference type="Proteomes" id="UP000269412">
    <property type="component" value="Unassembled WGS sequence"/>
</dbReference>
<feature type="domain" description="Cytochrome c" evidence="6">
    <location>
        <begin position="27"/>
        <end position="115"/>
    </location>
</feature>
<feature type="signal peptide" evidence="5">
    <location>
        <begin position="1"/>
        <end position="19"/>
    </location>
</feature>
<evidence type="ECO:0000256" key="3">
    <source>
        <dbReference type="ARBA" id="ARBA00023004"/>
    </source>
</evidence>
<evidence type="ECO:0000313" key="7">
    <source>
        <dbReference type="EMBL" id="RKR07143.1"/>
    </source>
</evidence>
<dbReference type="InterPro" id="IPR051459">
    <property type="entry name" value="Cytochrome_c-type_DH"/>
</dbReference>
<reference evidence="7 8" key="1">
    <citation type="submission" date="2018-10" db="EMBL/GenBank/DDBJ databases">
        <title>Genomic Encyclopedia of Archaeal and Bacterial Type Strains, Phase II (KMG-II): from individual species to whole genera.</title>
        <authorList>
            <person name="Goeker M."/>
        </authorList>
    </citation>
    <scope>NUCLEOTIDE SEQUENCE [LARGE SCALE GENOMIC DNA]</scope>
    <source>
        <strain evidence="7 8">DSM 25230</strain>
    </source>
</reference>
<keyword evidence="3 4" id="KW-0408">Iron</keyword>
<dbReference type="InterPro" id="IPR036909">
    <property type="entry name" value="Cyt_c-like_dom_sf"/>
</dbReference>
<evidence type="ECO:0000256" key="1">
    <source>
        <dbReference type="ARBA" id="ARBA00022617"/>
    </source>
</evidence>
<keyword evidence="2 4" id="KW-0479">Metal-binding</keyword>
<keyword evidence="5" id="KW-0732">Signal</keyword>
<sequence>MKFIIIVFLFFIASNISFSQQESTLQESMLRGEEIYADFCVSCHLKKGKGFAKIYPPLAKSDYLLNNRTGSIKAILYGLQGEIVVNGKTYNNSMPSQGLEPEEVADVMNYILNTWENSSDKIVTPEEVSLVTE</sequence>
<comment type="caution">
    <text evidence="7">The sequence shown here is derived from an EMBL/GenBank/DDBJ whole genome shotgun (WGS) entry which is preliminary data.</text>
</comment>
<keyword evidence="1 4" id="KW-0349">Heme</keyword>
<dbReference type="PANTHER" id="PTHR35008">
    <property type="entry name" value="BLL4482 PROTEIN-RELATED"/>
    <property type="match status" value="1"/>
</dbReference>
<evidence type="ECO:0000313" key="8">
    <source>
        <dbReference type="Proteomes" id="UP000269412"/>
    </source>
</evidence>
<dbReference type="GO" id="GO:0020037">
    <property type="term" value="F:heme binding"/>
    <property type="evidence" value="ECO:0007669"/>
    <property type="project" value="InterPro"/>
</dbReference>
<dbReference type="Gene3D" id="1.10.760.10">
    <property type="entry name" value="Cytochrome c-like domain"/>
    <property type="match status" value="1"/>
</dbReference>
<organism evidence="7 8">
    <name type="scientific">Maribacter vaceletii</name>
    <dbReference type="NCBI Taxonomy" id="1206816"/>
    <lineage>
        <taxon>Bacteria</taxon>
        <taxon>Pseudomonadati</taxon>
        <taxon>Bacteroidota</taxon>
        <taxon>Flavobacteriia</taxon>
        <taxon>Flavobacteriales</taxon>
        <taxon>Flavobacteriaceae</taxon>
        <taxon>Maribacter</taxon>
    </lineage>
</organism>
<dbReference type="PANTHER" id="PTHR35008:SF8">
    <property type="entry name" value="ALCOHOL DEHYDROGENASE CYTOCHROME C SUBUNIT"/>
    <property type="match status" value="1"/>
</dbReference>
<dbReference type="GO" id="GO:0009055">
    <property type="term" value="F:electron transfer activity"/>
    <property type="evidence" value="ECO:0007669"/>
    <property type="project" value="InterPro"/>
</dbReference>
<dbReference type="InterPro" id="IPR009056">
    <property type="entry name" value="Cyt_c-like_dom"/>
</dbReference>
<evidence type="ECO:0000256" key="4">
    <source>
        <dbReference type="PROSITE-ProRule" id="PRU00433"/>
    </source>
</evidence>